<feature type="binding site" evidence="6">
    <location>
        <position position="353"/>
    </location>
    <ligand>
        <name>Mg(2+)</name>
        <dbReference type="ChEBI" id="CHEBI:18420"/>
        <label>1</label>
    </ligand>
</feature>
<dbReference type="GO" id="GO:0008311">
    <property type="term" value="F:double-stranded DNA 3'-5' DNA exonuclease activity"/>
    <property type="evidence" value="ECO:0007669"/>
    <property type="project" value="TreeGrafter"/>
</dbReference>
<dbReference type="Proteomes" id="UP001166286">
    <property type="component" value="Unassembled WGS sequence"/>
</dbReference>
<feature type="binding site" evidence="6">
    <location>
        <position position="354"/>
    </location>
    <ligand>
        <name>Mg(2+)</name>
        <dbReference type="ChEBI" id="CHEBI:18420"/>
        <label>1</label>
    </ligand>
</feature>
<dbReference type="GO" id="GO:0005634">
    <property type="term" value="C:nucleus"/>
    <property type="evidence" value="ECO:0007669"/>
    <property type="project" value="TreeGrafter"/>
</dbReference>
<evidence type="ECO:0000313" key="10">
    <source>
        <dbReference type="EMBL" id="KAK0508557.1"/>
    </source>
</evidence>
<feature type="region of interest" description="Disordered" evidence="8">
    <location>
        <begin position="1"/>
        <end position="42"/>
    </location>
</feature>
<feature type="binding site" evidence="6">
    <location>
        <position position="55"/>
    </location>
    <ligand>
        <name>Mg(2+)</name>
        <dbReference type="ChEBI" id="CHEBI:18420"/>
        <label>1</label>
    </ligand>
</feature>
<dbReference type="SUPFAM" id="SSF56219">
    <property type="entry name" value="DNase I-like"/>
    <property type="match status" value="1"/>
</dbReference>
<feature type="domain" description="Endonuclease/exonuclease/phosphatase" evidence="9">
    <location>
        <begin position="53"/>
        <end position="354"/>
    </location>
</feature>
<dbReference type="GO" id="GO:0046872">
    <property type="term" value="F:metal ion binding"/>
    <property type="evidence" value="ECO:0007669"/>
    <property type="project" value="UniProtKB-KW"/>
</dbReference>
<feature type="binding site" evidence="6">
    <location>
        <position position="257"/>
    </location>
    <ligand>
        <name>Mg(2+)</name>
        <dbReference type="ChEBI" id="CHEBI:18420"/>
        <label>1</label>
    </ligand>
</feature>
<dbReference type="InterPro" id="IPR036691">
    <property type="entry name" value="Endo/exonu/phosph_ase_sf"/>
</dbReference>
<dbReference type="Gene3D" id="3.60.10.10">
    <property type="entry name" value="Endonuclease/exonuclease/phosphatase"/>
    <property type="match status" value="1"/>
</dbReference>
<feature type="binding site" evidence="6">
    <location>
        <position position="259"/>
    </location>
    <ligand>
        <name>Mg(2+)</name>
        <dbReference type="ChEBI" id="CHEBI:18420"/>
        <label>1</label>
    </ligand>
</feature>
<accession>A0AA39UYI3</accession>
<evidence type="ECO:0000256" key="6">
    <source>
        <dbReference type="PIRSR" id="PIRSR604808-2"/>
    </source>
</evidence>
<protein>
    <recommendedName>
        <fullName evidence="9">Endonuclease/exonuclease/phosphatase domain-containing protein</fullName>
    </recommendedName>
</protein>
<feature type="active site" evidence="5">
    <location>
        <position position="206"/>
    </location>
</feature>
<evidence type="ECO:0000256" key="7">
    <source>
        <dbReference type="PIRSR" id="PIRSR604808-3"/>
    </source>
</evidence>
<proteinExistence type="inferred from homology"/>
<dbReference type="InterPro" id="IPR004808">
    <property type="entry name" value="AP_endonuc_1"/>
</dbReference>
<dbReference type="EMBL" id="JAFEKC020000020">
    <property type="protein sequence ID" value="KAK0508557.1"/>
    <property type="molecule type" value="Genomic_DNA"/>
</dbReference>
<comment type="similarity">
    <text evidence="1">Belongs to the DNA repair enzymes AP/ExoA family.</text>
</comment>
<feature type="active site" description="Proton donor/acceptor" evidence="5">
    <location>
        <position position="257"/>
    </location>
</feature>
<sequence>MSSLERISPPPLKRRRLSTPPPQTYPEPSTSHTITPPPEHSSAKLPTHLTIYSWNINGIQPFLPPQTTKITNILTTPTPSKPPPNQPSLRACLRRWKWPHILALQEVKIAPTDTKTQSLIRRIINTPLDTDDEAASPHHLYDTYFCLPRDKHNATGFGGKIYGVCTLIRRDINPAATTTTPVPWDIEGRVLLSTLPHHKTLIYNIYAINGTTNPYRSPTTGQVIGTRHDAKRIFHTHLASSIHSHEAQGWNVIVAGDMNISRTSMDSFPRLRMGEEHVRNRADFEEKVIRGCGMRDVWRMVRGEERKFTYRPRGKRWGEGGDRVDMVLVSRGLEGRVRRVDILDCEEERGGSDHVPLWVEVEVGG</sequence>
<keyword evidence="4 6" id="KW-0460">Magnesium</keyword>
<dbReference type="PROSITE" id="PS51435">
    <property type="entry name" value="AP_NUCLEASE_F1_4"/>
    <property type="match status" value="1"/>
</dbReference>
<evidence type="ECO:0000256" key="8">
    <source>
        <dbReference type="SAM" id="MobiDB-lite"/>
    </source>
</evidence>
<evidence type="ECO:0000256" key="1">
    <source>
        <dbReference type="ARBA" id="ARBA00007092"/>
    </source>
</evidence>
<comment type="cofactor">
    <cofactor evidence="6">
        <name>Mg(2+)</name>
        <dbReference type="ChEBI" id="CHEBI:18420"/>
    </cofactor>
    <cofactor evidence="6">
        <name>Mn(2+)</name>
        <dbReference type="ChEBI" id="CHEBI:29035"/>
    </cofactor>
    <text evidence="6">Probably binds two magnesium or manganese ions per subunit.</text>
</comment>
<feature type="site" description="Transition state stabilizer" evidence="7">
    <location>
        <position position="259"/>
    </location>
</feature>
<dbReference type="AlphaFoldDB" id="A0AA39UYI3"/>
<dbReference type="GO" id="GO:0008081">
    <property type="term" value="F:phosphoric diester hydrolase activity"/>
    <property type="evidence" value="ECO:0007669"/>
    <property type="project" value="TreeGrafter"/>
</dbReference>
<evidence type="ECO:0000256" key="4">
    <source>
        <dbReference type="ARBA" id="ARBA00022842"/>
    </source>
</evidence>
<dbReference type="GO" id="GO:0006284">
    <property type="term" value="P:base-excision repair"/>
    <property type="evidence" value="ECO:0007669"/>
    <property type="project" value="TreeGrafter"/>
</dbReference>
<evidence type="ECO:0000256" key="3">
    <source>
        <dbReference type="ARBA" id="ARBA00022801"/>
    </source>
</evidence>
<reference evidence="10" key="1">
    <citation type="submission" date="2023-03" db="EMBL/GenBank/DDBJ databases">
        <title>Complete genome of Cladonia borealis.</title>
        <authorList>
            <person name="Park H."/>
        </authorList>
    </citation>
    <scope>NUCLEOTIDE SEQUENCE</scope>
    <source>
        <strain evidence="10">ANT050790</strain>
    </source>
</reference>
<feature type="site" description="Important for catalytic activity" evidence="7">
    <location>
        <position position="325"/>
    </location>
</feature>
<evidence type="ECO:0000259" key="9">
    <source>
        <dbReference type="Pfam" id="PF03372"/>
    </source>
</evidence>
<gene>
    <name evidence="10" type="ORF">JMJ35_008833</name>
</gene>
<dbReference type="PANTHER" id="PTHR22748:SF14">
    <property type="entry name" value="ENDONUCLEASE_EXONUCLEASE_PHOSPHATASE DOMAIN-CONTAINING PROTEIN"/>
    <property type="match status" value="1"/>
</dbReference>
<feature type="active site" description="Proton acceptor" evidence="5">
    <location>
        <position position="354"/>
    </location>
</feature>
<keyword evidence="6" id="KW-0464">Manganese</keyword>
<name>A0AA39UYI3_9LECA</name>
<keyword evidence="11" id="KW-1185">Reference proteome</keyword>
<dbReference type="Pfam" id="PF03372">
    <property type="entry name" value="Exo_endo_phos"/>
    <property type="match status" value="1"/>
</dbReference>
<evidence type="ECO:0000313" key="11">
    <source>
        <dbReference type="Proteomes" id="UP001166286"/>
    </source>
</evidence>
<comment type="caution">
    <text evidence="10">The sequence shown here is derived from an EMBL/GenBank/DDBJ whole genome shotgun (WGS) entry which is preliminary data.</text>
</comment>
<feature type="site" description="Interaction with DNA substrate" evidence="7">
    <location>
        <position position="354"/>
    </location>
</feature>
<dbReference type="GO" id="GO:0003906">
    <property type="term" value="F:DNA-(apurinic or apyrimidinic site) endonuclease activity"/>
    <property type="evidence" value="ECO:0007669"/>
    <property type="project" value="TreeGrafter"/>
</dbReference>
<dbReference type="PANTHER" id="PTHR22748">
    <property type="entry name" value="AP ENDONUCLEASE"/>
    <property type="match status" value="1"/>
</dbReference>
<keyword evidence="2 6" id="KW-0479">Metal-binding</keyword>
<keyword evidence="3" id="KW-0378">Hydrolase</keyword>
<feature type="binding site" evidence="6">
    <location>
        <position position="106"/>
    </location>
    <ligand>
        <name>Mg(2+)</name>
        <dbReference type="ChEBI" id="CHEBI:18420"/>
        <label>1</label>
    </ligand>
</feature>
<dbReference type="InterPro" id="IPR005135">
    <property type="entry name" value="Endo/exonuclease/phosphatase"/>
</dbReference>
<evidence type="ECO:0000256" key="5">
    <source>
        <dbReference type="PIRSR" id="PIRSR604808-1"/>
    </source>
</evidence>
<evidence type="ECO:0000256" key="2">
    <source>
        <dbReference type="ARBA" id="ARBA00022723"/>
    </source>
</evidence>
<organism evidence="10 11">
    <name type="scientific">Cladonia borealis</name>
    <dbReference type="NCBI Taxonomy" id="184061"/>
    <lineage>
        <taxon>Eukaryota</taxon>
        <taxon>Fungi</taxon>
        <taxon>Dikarya</taxon>
        <taxon>Ascomycota</taxon>
        <taxon>Pezizomycotina</taxon>
        <taxon>Lecanoromycetes</taxon>
        <taxon>OSLEUM clade</taxon>
        <taxon>Lecanoromycetidae</taxon>
        <taxon>Lecanorales</taxon>
        <taxon>Lecanorineae</taxon>
        <taxon>Cladoniaceae</taxon>
        <taxon>Cladonia</taxon>
    </lineage>
</organism>